<dbReference type="AlphaFoldDB" id="A0A0H1B7S2"/>
<keyword evidence="2" id="KW-1185">Reference proteome</keyword>
<dbReference type="EMBL" id="LDEV01002825">
    <property type="protein sequence ID" value="KLJ07435.1"/>
    <property type="molecule type" value="Genomic_DNA"/>
</dbReference>
<gene>
    <name evidence="1" type="ORF">EMPG_17087</name>
</gene>
<comment type="caution">
    <text evidence="1">The sequence shown here is derived from an EMBL/GenBank/DDBJ whole genome shotgun (WGS) entry which is preliminary data.</text>
</comment>
<sequence>MRQWKKSFRNLLSKKMKLNSAARYQSVPNYLRPTTFGESMWKNATRIGMAISAKIYSWSMPMSSIQRTSPHQDPMLPATAISHTHPVTWPPEHLVGSILQTCHLVSGQGMDQCLADLLSQGYRHPQQDLPDS</sequence>
<name>A0A0H1B7S2_9EURO</name>
<protein>
    <submittedName>
        <fullName evidence="1">Uncharacterized protein</fullName>
    </submittedName>
</protein>
<evidence type="ECO:0000313" key="2">
    <source>
        <dbReference type="Proteomes" id="UP000053573"/>
    </source>
</evidence>
<reference evidence="2" key="1">
    <citation type="journal article" date="2015" name="PLoS Genet.">
        <title>The dynamic genome and transcriptome of the human fungal pathogen Blastomyces and close relative Emmonsia.</title>
        <authorList>
            <person name="Munoz J.F."/>
            <person name="Gauthier G.M."/>
            <person name="Desjardins C.A."/>
            <person name="Gallo J.E."/>
            <person name="Holder J."/>
            <person name="Sullivan T.D."/>
            <person name="Marty A.J."/>
            <person name="Carmen J.C."/>
            <person name="Chen Z."/>
            <person name="Ding L."/>
            <person name="Gujja S."/>
            <person name="Magrini V."/>
            <person name="Misas E."/>
            <person name="Mitreva M."/>
            <person name="Priest M."/>
            <person name="Saif S."/>
            <person name="Whiston E.A."/>
            <person name="Young S."/>
            <person name="Zeng Q."/>
            <person name="Goldman W.E."/>
            <person name="Mardis E.R."/>
            <person name="Taylor J.W."/>
            <person name="McEwen J.G."/>
            <person name="Clay O.K."/>
            <person name="Klein B.S."/>
            <person name="Cuomo C.A."/>
        </authorList>
    </citation>
    <scope>NUCLEOTIDE SEQUENCE [LARGE SCALE GENOMIC DNA]</scope>
    <source>
        <strain evidence="2">UAMH 139</strain>
    </source>
</reference>
<proteinExistence type="predicted"/>
<accession>A0A0H1B7S2</accession>
<organism evidence="1 2">
    <name type="scientific">Blastomyces silverae</name>
    <dbReference type="NCBI Taxonomy" id="2060906"/>
    <lineage>
        <taxon>Eukaryota</taxon>
        <taxon>Fungi</taxon>
        <taxon>Dikarya</taxon>
        <taxon>Ascomycota</taxon>
        <taxon>Pezizomycotina</taxon>
        <taxon>Eurotiomycetes</taxon>
        <taxon>Eurotiomycetidae</taxon>
        <taxon>Onygenales</taxon>
        <taxon>Ajellomycetaceae</taxon>
        <taxon>Blastomyces</taxon>
    </lineage>
</organism>
<dbReference type="Proteomes" id="UP000053573">
    <property type="component" value="Unassembled WGS sequence"/>
</dbReference>
<evidence type="ECO:0000313" key="1">
    <source>
        <dbReference type="EMBL" id="KLJ07435.1"/>
    </source>
</evidence>